<reference evidence="3" key="1">
    <citation type="journal article" date="2024" name="BMC Genomics">
        <title>Functional annotation of a divergent genome using sequence and structure-based similarity.</title>
        <authorList>
            <person name="Svedberg D."/>
            <person name="Winiger R.R."/>
            <person name="Berg A."/>
            <person name="Sharma H."/>
            <person name="Tellgren-Roth C."/>
            <person name="Debrunner-Vossbrinck B.A."/>
            <person name="Vossbrinck C.R."/>
            <person name="Barandun J."/>
        </authorList>
    </citation>
    <scope>NUCLEOTIDE SEQUENCE</scope>
    <source>
        <strain evidence="3">Illinois isolate</strain>
    </source>
</reference>
<dbReference type="GeneID" id="90540908"/>
<dbReference type="EMBL" id="CP142728">
    <property type="protein sequence ID" value="WUR03101.1"/>
    <property type="molecule type" value="Genomic_DNA"/>
</dbReference>
<dbReference type="RefSeq" id="XP_065329246.1">
    <property type="nucleotide sequence ID" value="XM_065473174.1"/>
</dbReference>
<keyword evidence="1" id="KW-0472">Membrane</keyword>
<evidence type="ECO:0000259" key="2">
    <source>
        <dbReference type="Pfam" id="PF01105"/>
    </source>
</evidence>
<organism evidence="3 4">
    <name type="scientific">Vairimorpha necatrix</name>
    <dbReference type="NCBI Taxonomy" id="6039"/>
    <lineage>
        <taxon>Eukaryota</taxon>
        <taxon>Fungi</taxon>
        <taxon>Fungi incertae sedis</taxon>
        <taxon>Microsporidia</taxon>
        <taxon>Nosematidae</taxon>
        <taxon>Vairimorpha</taxon>
    </lineage>
</organism>
<protein>
    <submittedName>
        <fullName evidence="3">Transmembrane EMP24 domain-containing protein</fullName>
    </submittedName>
</protein>
<dbReference type="Proteomes" id="UP001334084">
    <property type="component" value="Chromosome 3"/>
</dbReference>
<accession>A0AAX4JAZ6</accession>
<sequence>MFFLLFLTNLSCEILMFNETTKKREIVFDVTGDQICKGYFQPTLSSYGDFKISIITKDGHKYFETEIYKNERKDFSFNVTDNKDLICTIIPSWPEKSKKHTSELEVHFETQFDTFRKDVAKQVRVEPATYSLTKIGNVMQEMNDHIDRLIRKMSLVEQENKKMFFLAMVLSSFVLCIYVFVEVYLLQQLRNFFKTKKLI</sequence>
<feature type="transmembrane region" description="Helical" evidence="1">
    <location>
        <begin position="163"/>
        <end position="186"/>
    </location>
</feature>
<keyword evidence="1" id="KW-1133">Transmembrane helix</keyword>
<feature type="domain" description="GOLD" evidence="2">
    <location>
        <begin position="28"/>
        <end position="194"/>
    </location>
</feature>
<proteinExistence type="predicted"/>
<dbReference type="InterPro" id="IPR009038">
    <property type="entry name" value="GOLD_dom"/>
</dbReference>
<evidence type="ECO:0000313" key="4">
    <source>
        <dbReference type="Proteomes" id="UP001334084"/>
    </source>
</evidence>
<keyword evidence="1 3" id="KW-0812">Transmembrane</keyword>
<dbReference type="AlphaFoldDB" id="A0AAX4JAZ6"/>
<evidence type="ECO:0000256" key="1">
    <source>
        <dbReference type="SAM" id="Phobius"/>
    </source>
</evidence>
<keyword evidence="4" id="KW-1185">Reference proteome</keyword>
<dbReference type="KEGG" id="vnx:VNE69_03312"/>
<gene>
    <name evidence="3" type="ORF">VNE69_03312</name>
</gene>
<name>A0AAX4JAZ6_9MICR</name>
<evidence type="ECO:0000313" key="3">
    <source>
        <dbReference type="EMBL" id="WUR03101.1"/>
    </source>
</evidence>
<dbReference type="Pfam" id="PF01105">
    <property type="entry name" value="EMP24_GP25L"/>
    <property type="match status" value="1"/>
</dbReference>